<keyword evidence="3" id="KW-1185">Reference proteome</keyword>
<evidence type="ECO:0000313" key="2">
    <source>
        <dbReference type="EMBL" id="MFC5420397.1"/>
    </source>
</evidence>
<dbReference type="Pfam" id="PF06276">
    <property type="entry name" value="FhuF"/>
    <property type="match status" value="1"/>
</dbReference>
<sequence>MSAARPLPSFASRFPEALSWYRDKLVLPGEAGETVSGQELLAGAAARLMARFAALYPDSDRRALVSMWSQWHFGALVIPATAAILLGERDLPLELDRVAIVPQEAGLTSAIVICDAGASRCDDGDPFTPLFEGHVAPLVDLLAGQFRVSPRLLWVNAAQIFEWTLLQVPAKHTDPQALAMARLRLERRLEPSGQRNPMYEAVRYPVEQGAPVRRRKLCCLRYLLAGVADCASLCPLHADCASAASDAA</sequence>
<dbReference type="EMBL" id="JBHSLW010000014">
    <property type="protein sequence ID" value="MFC5420397.1"/>
    <property type="molecule type" value="Genomic_DNA"/>
</dbReference>
<organism evidence="2 3">
    <name type="scientific">Bosea eneae</name>
    <dbReference type="NCBI Taxonomy" id="151454"/>
    <lineage>
        <taxon>Bacteria</taxon>
        <taxon>Pseudomonadati</taxon>
        <taxon>Pseudomonadota</taxon>
        <taxon>Alphaproteobacteria</taxon>
        <taxon>Hyphomicrobiales</taxon>
        <taxon>Boseaceae</taxon>
        <taxon>Bosea</taxon>
    </lineage>
</organism>
<dbReference type="Proteomes" id="UP001596053">
    <property type="component" value="Unassembled WGS sequence"/>
</dbReference>
<feature type="domain" description="Aerobactin siderophore biosynthesis IucA/IucC-like C-terminal" evidence="1">
    <location>
        <begin position="66"/>
        <end position="204"/>
    </location>
</feature>
<evidence type="ECO:0000259" key="1">
    <source>
        <dbReference type="Pfam" id="PF06276"/>
    </source>
</evidence>
<name>A0ABW0IRR6_9HYPH</name>
<gene>
    <name evidence="2" type="primary">fhuF</name>
    <name evidence="2" type="ORF">ACFPOB_12590</name>
</gene>
<dbReference type="PRINTS" id="PR01714">
    <property type="entry name" value="2FE2SRDCTASE"/>
</dbReference>
<evidence type="ECO:0000313" key="3">
    <source>
        <dbReference type="Proteomes" id="UP001596053"/>
    </source>
</evidence>
<dbReference type="RefSeq" id="WP_377798778.1">
    <property type="nucleotide sequence ID" value="NZ_JBHSLW010000014.1"/>
</dbReference>
<dbReference type="InterPro" id="IPR022770">
    <property type="entry name" value="IucA/IucC-like_C"/>
</dbReference>
<accession>A0ABW0IRR6</accession>
<protein>
    <submittedName>
        <fullName evidence="2">Siderophore-iron reductase FhuF</fullName>
    </submittedName>
</protein>
<dbReference type="NCBIfam" id="TIGR03951">
    <property type="entry name" value="Fe_III_red_FhuF"/>
    <property type="match status" value="1"/>
</dbReference>
<reference evidence="3" key="1">
    <citation type="journal article" date="2019" name="Int. J. Syst. Evol. Microbiol.">
        <title>The Global Catalogue of Microorganisms (GCM) 10K type strain sequencing project: providing services to taxonomists for standard genome sequencing and annotation.</title>
        <authorList>
            <consortium name="The Broad Institute Genomics Platform"/>
            <consortium name="The Broad Institute Genome Sequencing Center for Infectious Disease"/>
            <person name="Wu L."/>
            <person name="Ma J."/>
        </authorList>
    </citation>
    <scope>NUCLEOTIDE SEQUENCE [LARGE SCALE GENOMIC DNA]</scope>
    <source>
        <strain evidence="3">NCAIM B.01391</strain>
    </source>
</reference>
<proteinExistence type="predicted"/>
<comment type="caution">
    <text evidence="2">The sequence shown here is derived from an EMBL/GenBank/DDBJ whole genome shotgun (WGS) entry which is preliminary data.</text>
</comment>
<dbReference type="InterPro" id="IPR008090">
    <property type="entry name" value="Fe_iron_reduct"/>
</dbReference>